<dbReference type="OrthoDB" id="6493944at2759"/>
<keyword evidence="1" id="KW-1133">Transmembrane helix</keyword>
<dbReference type="Proteomes" id="UP000838878">
    <property type="component" value="Chromosome 1"/>
</dbReference>
<dbReference type="EMBL" id="OV170221">
    <property type="protein sequence ID" value="CAH0713488.1"/>
    <property type="molecule type" value="Genomic_DNA"/>
</dbReference>
<evidence type="ECO:0000313" key="2">
    <source>
        <dbReference type="EMBL" id="CAH0713488.1"/>
    </source>
</evidence>
<accession>A0A8J9V064</accession>
<feature type="non-terminal residue" evidence="2">
    <location>
        <position position="90"/>
    </location>
</feature>
<keyword evidence="1" id="KW-0812">Transmembrane</keyword>
<proteinExistence type="predicted"/>
<keyword evidence="1" id="KW-0472">Membrane</keyword>
<sequence length="90" mass="10046">MTKGFRVQRPTDFTVFYFLGIAYSSSIALQASLTGEEEQYITVLLNTQYEQMGKMKFQEMIISGIVVLTAILQTVISATSLANITNTRLV</sequence>
<name>A0A8J9V064_9NEOP</name>
<reference evidence="2" key="1">
    <citation type="submission" date="2021-12" db="EMBL/GenBank/DDBJ databases">
        <authorList>
            <person name="Martin H S."/>
        </authorList>
    </citation>
    <scope>NUCLEOTIDE SEQUENCE</scope>
</reference>
<dbReference type="AlphaFoldDB" id="A0A8J9V064"/>
<keyword evidence="3" id="KW-1185">Reference proteome</keyword>
<gene>
    <name evidence="2" type="ORF">BINO364_LOCUS649</name>
</gene>
<feature type="transmembrane region" description="Helical" evidence="1">
    <location>
        <begin position="61"/>
        <end position="84"/>
    </location>
</feature>
<evidence type="ECO:0000256" key="1">
    <source>
        <dbReference type="SAM" id="Phobius"/>
    </source>
</evidence>
<protein>
    <submittedName>
        <fullName evidence="2">Uncharacterized protein</fullName>
    </submittedName>
</protein>
<evidence type="ECO:0000313" key="3">
    <source>
        <dbReference type="Proteomes" id="UP000838878"/>
    </source>
</evidence>
<organism evidence="2 3">
    <name type="scientific">Brenthis ino</name>
    <name type="common">lesser marbled fritillary</name>
    <dbReference type="NCBI Taxonomy" id="405034"/>
    <lineage>
        <taxon>Eukaryota</taxon>
        <taxon>Metazoa</taxon>
        <taxon>Ecdysozoa</taxon>
        <taxon>Arthropoda</taxon>
        <taxon>Hexapoda</taxon>
        <taxon>Insecta</taxon>
        <taxon>Pterygota</taxon>
        <taxon>Neoptera</taxon>
        <taxon>Endopterygota</taxon>
        <taxon>Lepidoptera</taxon>
        <taxon>Glossata</taxon>
        <taxon>Ditrysia</taxon>
        <taxon>Papilionoidea</taxon>
        <taxon>Nymphalidae</taxon>
        <taxon>Heliconiinae</taxon>
        <taxon>Argynnini</taxon>
        <taxon>Brenthis</taxon>
    </lineage>
</organism>